<dbReference type="OrthoDB" id="10019559at2"/>
<accession>A0A2D0A7X7</accession>
<organism evidence="1 2">
    <name type="scientific">Deinococcus indicus</name>
    <dbReference type="NCBI Taxonomy" id="223556"/>
    <lineage>
        <taxon>Bacteria</taxon>
        <taxon>Thermotogati</taxon>
        <taxon>Deinococcota</taxon>
        <taxon>Deinococci</taxon>
        <taxon>Deinococcales</taxon>
        <taxon>Deinococcaceae</taxon>
        <taxon>Deinococcus</taxon>
    </lineage>
</organism>
<dbReference type="SUPFAM" id="SSF51126">
    <property type="entry name" value="Pectin lyase-like"/>
    <property type="match status" value="1"/>
</dbReference>
<dbReference type="RefSeq" id="WP_088248306.1">
    <property type="nucleotide sequence ID" value="NZ_NHMK01000011.1"/>
</dbReference>
<reference evidence="1 2" key="1">
    <citation type="submission" date="2017-05" db="EMBL/GenBank/DDBJ databases">
        <title>De novo genome assembly of Deniococcus indicus strain DR1.</title>
        <authorList>
            <person name="Chauhan D."/>
            <person name="Yennamalli R.M."/>
            <person name="Priyadarshini R."/>
        </authorList>
    </citation>
    <scope>NUCLEOTIDE SEQUENCE [LARGE SCALE GENOMIC DNA]</scope>
    <source>
        <strain evidence="1 2">DR1</strain>
    </source>
</reference>
<dbReference type="AlphaFoldDB" id="A0A2D0A7X7"/>
<evidence type="ECO:0000313" key="2">
    <source>
        <dbReference type="Proteomes" id="UP000197208"/>
    </source>
</evidence>
<dbReference type="InterPro" id="IPR011050">
    <property type="entry name" value="Pectin_lyase_fold/virulence"/>
</dbReference>
<protein>
    <submittedName>
        <fullName evidence="1">Uncharacterized protein</fullName>
    </submittedName>
</protein>
<name>A0A2D0A7X7_9DEIO</name>
<comment type="caution">
    <text evidence="1">The sequence shown here is derived from an EMBL/GenBank/DDBJ whole genome shotgun (WGS) entry which is preliminary data.</text>
</comment>
<dbReference type="Proteomes" id="UP000197208">
    <property type="component" value="Unassembled WGS sequence"/>
</dbReference>
<dbReference type="EMBL" id="NHMK01000011">
    <property type="protein sequence ID" value="OWL96517.1"/>
    <property type="molecule type" value="Genomic_DNA"/>
</dbReference>
<gene>
    <name evidence="1" type="ORF">CBQ26_09070</name>
</gene>
<proteinExistence type="predicted"/>
<evidence type="ECO:0000313" key="1">
    <source>
        <dbReference type="EMBL" id="OWL96517.1"/>
    </source>
</evidence>
<keyword evidence="2" id="KW-1185">Reference proteome</keyword>
<sequence>MKAKLIGMSAYQGTPTSGTLRIYRAGRYEDGQGNAAVRLEEFKWRAGTAGARGSWGDPFNPAVDAYTVVSAAGEPAPVEGLFEEVFVYADGSERRSLYRKNLIATNLAGTEFDYTEPQGVTTYSGSEPLTFQAARDLLTEGTTKLAEMEQALADNAQTQAEMGLTAVPNEAALTGKTVGGYRVISTNERVYWSGTAITARAPLAAADALAARVYRVPLIPGGTAAQNAAIASAVHAAAPDGSRIEYPRDGLTYDIGSVDHIPGKTLVVDLTGTRLIWHSEGPLGRPFLHMAGTQGASLTLTACTEGSRTVTLATAGDAAALSVGMWVRLGDKYTTWAWDNPDGTVPAGRAGVGSSSYTDRYEWTQITAISGATITLAKPIEWSYSVTPYLIPSPTPLNSPQVIGGAGTLIREVDPGGGARVGPLVGTQAPHIIHIERAVTPRVEGITLDGWQMHAVCIHESYDPFVAQINGTRPFRPQFGGMGYLVRLDRVTRGHVWKSTSLGVRHHVDYVQCYDSGSSENTAQDNANTAYLLHGLGSKRCYSTDDAATGVVGWGAGNTAFSADYGYKITRPKYTGTGLPYVFIATAEDMEVIDPEFTTSQRGGLMADGAQRLILRGGTVDTRRSTDQFGGAGLLVRNKYLLASTYPLPPGDVTVEGTKFLNTDGYGNGMLIGSAGRVSVRNVEFTGGNYQLQLNDTAPSEVEVIGTIHKGGYFAPYYSTVEPTGRHLVDGLKELGTPSVSSVKIVLNARTTIRGSRLTQALSTPSGMSVTQALDAGAVITDNTPNTNDRIPANASWLAQFLSGIQVKLAGLVMSRAAGSNTDLTFQIDGLARWIVRHGSGGDLEIMRRSAAGGVLDSPIYLPWASGAIVLNAAWDKPINAGGTRLWTDAAGRLRIKNLAAPTSDTDGRVVGLKKLTGTTSGTIGTTITVAHGLGYAPTDVMVSSRGAGAVYYTAVDATNVTVAATAASIPFDLYVG</sequence>